<protein>
    <submittedName>
        <fullName evidence="3">Uncharacterized protein</fullName>
    </submittedName>
</protein>
<evidence type="ECO:0000256" key="1">
    <source>
        <dbReference type="SAM" id="MobiDB-lite"/>
    </source>
</evidence>
<name>A0A1H8T2F1_9RHOB</name>
<gene>
    <name evidence="3" type="ORF">SAMN04490248_11414</name>
</gene>
<proteinExistence type="predicted"/>
<sequence length="469" mass="52429">MQACPMRRATLSFALAAFVMFPGNIALAQMTLEIPEEEFESVEDYKPIPTPDPSSHPVDQMFDTMEFDMTGTLPEAVLEDMLGATPYDFVDVVWSMEVTGDWTDRMTGKGTLQVTDFTEGKGAQALADPERYTGQGGFRMYNARLRTDGDHVFTLSAAFPPDEGGVALGTELDGVKGVFEVTWLCHMFEPGRRGCVDYTDDYYETELPELEKMTITRTPTGHRIEFAARVRETRTHRERGYRLTEPTGRFADVHGWVCDKPSFKAAPDACGETASGSGDVEDVHTRTLSEEALRETQAELADAIARAQIESDTARIVAESKRQAQEQVDEAARQMEAEVERVRAEVARADLERQIQDIERQAQQQVDDAVRRMEAEVARKQAEIMRAEQDRQTQQRIDQVNSEVQSQIEAELARVRAKNAQLQLEIEIERIRAQAEELHDAAIAEAENALAESDAAENASIAEDEADEP</sequence>
<dbReference type="OrthoDB" id="9800346at2"/>
<organism evidence="3 4">
    <name type="scientific">Salinihabitans flavidus</name>
    <dbReference type="NCBI Taxonomy" id="569882"/>
    <lineage>
        <taxon>Bacteria</taxon>
        <taxon>Pseudomonadati</taxon>
        <taxon>Pseudomonadota</taxon>
        <taxon>Alphaproteobacteria</taxon>
        <taxon>Rhodobacterales</taxon>
        <taxon>Roseobacteraceae</taxon>
        <taxon>Salinihabitans</taxon>
    </lineage>
</organism>
<accession>A0A1H8T2F1</accession>
<dbReference type="AlphaFoldDB" id="A0A1H8T2F1"/>
<keyword evidence="4" id="KW-1185">Reference proteome</keyword>
<keyword evidence="2" id="KW-0732">Signal</keyword>
<evidence type="ECO:0000256" key="2">
    <source>
        <dbReference type="SAM" id="SignalP"/>
    </source>
</evidence>
<dbReference type="CDD" id="cd06503">
    <property type="entry name" value="ATP-synt_Fo_b"/>
    <property type="match status" value="1"/>
</dbReference>
<reference evidence="3 4" key="1">
    <citation type="submission" date="2016-10" db="EMBL/GenBank/DDBJ databases">
        <authorList>
            <person name="de Groot N.N."/>
        </authorList>
    </citation>
    <scope>NUCLEOTIDE SEQUENCE [LARGE SCALE GENOMIC DNA]</scope>
    <source>
        <strain evidence="3 4">DSM 27842</strain>
    </source>
</reference>
<dbReference type="EMBL" id="FODS01000014">
    <property type="protein sequence ID" value="SEO85151.1"/>
    <property type="molecule type" value="Genomic_DNA"/>
</dbReference>
<feature type="chain" id="PRO_5011434626" evidence="2">
    <location>
        <begin position="29"/>
        <end position="469"/>
    </location>
</feature>
<dbReference type="STRING" id="569882.SAMN04490248_11414"/>
<feature type="signal peptide" evidence="2">
    <location>
        <begin position="1"/>
        <end position="28"/>
    </location>
</feature>
<evidence type="ECO:0000313" key="3">
    <source>
        <dbReference type="EMBL" id="SEO85151.1"/>
    </source>
</evidence>
<feature type="region of interest" description="Disordered" evidence="1">
    <location>
        <begin position="448"/>
        <end position="469"/>
    </location>
</feature>
<evidence type="ECO:0000313" key="4">
    <source>
        <dbReference type="Proteomes" id="UP000198893"/>
    </source>
</evidence>
<dbReference type="Proteomes" id="UP000198893">
    <property type="component" value="Unassembled WGS sequence"/>
</dbReference>